<dbReference type="PANTHER" id="PTHR30290">
    <property type="entry name" value="PERIPLASMIC BINDING COMPONENT OF ABC TRANSPORTER"/>
    <property type="match status" value="1"/>
</dbReference>
<dbReference type="EMBL" id="JAHYBZ010000003">
    <property type="protein sequence ID" value="MBW6398212.1"/>
    <property type="molecule type" value="Genomic_DNA"/>
</dbReference>
<evidence type="ECO:0000256" key="2">
    <source>
        <dbReference type="ARBA" id="ARBA00005695"/>
    </source>
</evidence>
<organism evidence="6 7">
    <name type="scientific">Roseomonas alba</name>
    <dbReference type="NCBI Taxonomy" id="2846776"/>
    <lineage>
        <taxon>Bacteria</taxon>
        <taxon>Pseudomonadati</taxon>
        <taxon>Pseudomonadota</taxon>
        <taxon>Alphaproteobacteria</taxon>
        <taxon>Acetobacterales</taxon>
        <taxon>Roseomonadaceae</taxon>
        <taxon>Roseomonas</taxon>
    </lineage>
</organism>
<evidence type="ECO:0000256" key="4">
    <source>
        <dbReference type="SAM" id="MobiDB-lite"/>
    </source>
</evidence>
<dbReference type="SUPFAM" id="SSF53850">
    <property type="entry name" value="Periplasmic binding protein-like II"/>
    <property type="match status" value="1"/>
</dbReference>
<dbReference type="Gene3D" id="3.40.190.10">
    <property type="entry name" value="Periplasmic binding protein-like II"/>
    <property type="match status" value="1"/>
</dbReference>
<dbReference type="PROSITE" id="PS51318">
    <property type="entry name" value="TAT"/>
    <property type="match status" value="1"/>
</dbReference>
<accession>A0ABS7A7C9</accession>
<proteinExistence type="inferred from homology"/>
<evidence type="ECO:0000256" key="1">
    <source>
        <dbReference type="ARBA" id="ARBA00004418"/>
    </source>
</evidence>
<protein>
    <submittedName>
        <fullName evidence="6">ABC transporter substrate-binding protein</fullName>
    </submittedName>
</protein>
<sequence length="519" mass="56809">MRHSETDELLIPGMTRRTWLGAAAAFGMAGGVAASRPARAQGAPRKGGTLRFCRPDPPDTLDPQMTNSFSGMEYSQMVYDNLVSLDADTQPVPMLATAWAPEAGGAEWVVTLREGVKFHSGRAFTSADVVATVERSMDPARSGVGSGAFGPVTAISAEGPHKVRFKLRVPFGEFPVQLAFRQARILPAEGIDELRNTPNGTGPFIFKDFQPGSSLTVERNPNYWNPDVLHLDGVRMVFIREAVAMQAALRGGQVDLLTQIPVEMYLAMRNARGFKAYSEVTGDYHAVNIMGNMAPFDNLKVREAFRHILDRPATVASVLFGQGVPGNDQPLPPGNIYVPPMPQNAQDLARARQLIQESGVPPISLDFFTSSDRQPAPKMVLAFSQAAAQIGVTLRVRDIPYTEYAANVARKMPLYTSYWSGSATLFDALHRIYHSKSLYNYASIESVPGLDAKLDAMIAEVDLNRRKAITADVLRMISAGADRLIPYFRNYLGISTDKVQGFLPPRFGTIEMRGIWLSA</sequence>
<dbReference type="CDD" id="cd08503">
    <property type="entry name" value="PBP2_NikA_DppA_OppA_like_17"/>
    <property type="match status" value="1"/>
</dbReference>
<dbReference type="PANTHER" id="PTHR30290:SF38">
    <property type="entry name" value="D,D-DIPEPTIDE-BINDING PERIPLASMIC PROTEIN DDPA-RELATED"/>
    <property type="match status" value="1"/>
</dbReference>
<dbReference type="InterPro" id="IPR039424">
    <property type="entry name" value="SBP_5"/>
</dbReference>
<dbReference type="Gene3D" id="3.10.105.10">
    <property type="entry name" value="Dipeptide-binding Protein, Domain 3"/>
    <property type="match status" value="1"/>
</dbReference>
<evidence type="ECO:0000256" key="3">
    <source>
        <dbReference type="ARBA" id="ARBA00022729"/>
    </source>
</evidence>
<evidence type="ECO:0000313" key="6">
    <source>
        <dbReference type="EMBL" id="MBW6398212.1"/>
    </source>
</evidence>
<keyword evidence="3" id="KW-0732">Signal</keyword>
<name>A0ABS7A7C9_9PROT</name>
<dbReference type="RefSeq" id="WP_219762822.1">
    <property type="nucleotide sequence ID" value="NZ_JAHYBZ010000003.1"/>
</dbReference>
<dbReference type="InterPro" id="IPR030678">
    <property type="entry name" value="Peptide/Ni-bd"/>
</dbReference>
<comment type="subcellular location">
    <subcellularLocation>
        <location evidence="1">Periplasm</location>
    </subcellularLocation>
</comment>
<dbReference type="InterPro" id="IPR023765">
    <property type="entry name" value="SBP_5_CS"/>
</dbReference>
<dbReference type="InterPro" id="IPR000914">
    <property type="entry name" value="SBP_5_dom"/>
</dbReference>
<feature type="region of interest" description="Disordered" evidence="4">
    <location>
        <begin position="39"/>
        <end position="61"/>
    </location>
</feature>
<reference evidence="6 7" key="1">
    <citation type="submission" date="2021-07" db="EMBL/GenBank/DDBJ databases">
        <authorList>
            <person name="So Y."/>
        </authorList>
    </citation>
    <scope>NUCLEOTIDE SEQUENCE [LARGE SCALE GENOMIC DNA]</scope>
    <source>
        <strain evidence="6 7">HJA6</strain>
    </source>
</reference>
<keyword evidence="7" id="KW-1185">Reference proteome</keyword>
<comment type="caution">
    <text evidence="6">The sequence shown here is derived from an EMBL/GenBank/DDBJ whole genome shotgun (WGS) entry which is preliminary data.</text>
</comment>
<dbReference type="PROSITE" id="PS01040">
    <property type="entry name" value="SBP_BACTERIAL_5"/>
    <property type="match status" value="1"/>
</dbReference>
<evidence type="ECO:0000313" key="7">
    <source>
        <dbReference type="Proteomes" id="UP001196565"/>
    </source>
</evidence>
<gene>
    <name evidence="6" type="ORF">KPL78_10165</name>
</gene>
<dbReference type="Pfam" id="PF00496">
    <property type="entry name" value="SBP_bac_5"/>
    <property type="match status" value="1"/>
</dbReference>
<comment type="similarity">
    <text evidence="2">Belongs to the bacterial solute-binding protein 5 family.</text>
</comment>
<dbReference type="PIRSF" id="PIRSF002741">
    <property type="entry name" value="MppA"/>
    <property type="match status" value="1"/>
</dbReference>
<dbReference type="InterPro" id="IPR006311">
    <property type="entry name" value="TAT_signal"/>
</dbReference>
<evidence type="ECO:0000259" key="5">
    <source>
        <dbReference type="Pfam" id="PF00496"/>
    </source>
</evidence>
<feature type="domain" description="Solute-binding protein family 5" evidence="5">
    <location>
        <begin position="90"/>
        <end position="424"/>
    </location>
</feature>
<dbReference type="Proteomes" id="UP001196565">
    <property type="component" value="Unassembled WGS sequence"/>
</dbReference>